<accession>A0A2J6PDV1</accession>
<sequence length="261" mass="30068">MRLINTPTLALETFNGKAVPKYAIPSHRWNDVEVSFQDLQDGTGRNMTSYSKIQSCCAQAQLDGWQYAWINSCCIDKTSSAELSEAINSMYSWYKASHVCYAYLADVHRGETLSHGLRKSQWFTRGWTLQELLAPRSVVFFDNDWADIGSKLRIDDFVNFETACVAKKMSWAAKRKTTRIENEAYCLLGLFDVNMPPLYGEGRKAFMRLQLEILKKSDDESIFVWHDEFLEELFECIRLPLSGLLASTPVFFFSIREESDR</sequence>
<evidence type="ECO:0000313" key="2">
    <source>
        <dbReference type="EMBL" id="PMD12207.1"/>
    </source>
</evidence>
<keyword evidence="3" id="KW-1185">Reference proteome</keyword>
<dbReference type="PANTHER" id="PTHR10622:SF10">
    <property type="entry name" value="HET DOMAIN-CONTAINING PROTEIN"/>
    <property type="match status" value="1"/>
</dbReference>
<dbReference type="Proteomes" id="UP000235672">
    <property type="component" value="Unassembled WGS sequence"/>
</dbReference>
<evidence type="ECO:0000259" key="1">
    <source>
        <dbReference type="Pfam" id="PF06985"/>
    </source>
</evidence>
<feature type="domain" description="Heterokaryon incompatibility" evidence="1">
    <location>
        <begin position="22"/>
        <end position="109"/>
    </location>
</feature>
<gene>
    <name evidence="2" type="ORF">NA56DRAFT_741727</name>
</gene>
<dbReference type="InterPro" id="IPR010730">
    <property type="entry name" value="HET"/>
</dbReference>
<protein>
    <submittedName>
        <fullName evidence="2">HET-domain-containing protein</fullName>
    </submittedName>
</protein>
<name>A0A2J6PDV1_9HELO</name>
<proteinExistence type="predicted"/>
<evidence type="ECO:0000313" key="3">
    <source>
        <dbReference type="Proteomes" id="UP000235672"/>
    </source>
</evidence>
<dbReference type="Pfam" id="PF06985">
    <property type="entry name" value="HET"/>
    <property type="match status" value="1"/>
</dbReference>
<dbReference type="OrthoDB" id="20872at2759"/>
<organism evidence="2 3">
    <name type="scientific">Hyaloscypha hepaticicola</name>
    <dbReference type="NCBI Taxonomy" id="2082293"/>
    <lineage>
        <taxon>Eukaryota</taxon>
        <taxon>Fungi</taxon>
        <taxon>Dikarya</taxon>
        <taxon>Ascomycota</taxon>
        <taxon>Pezizomycotina</taxon>
        <taxon>Leotiomycetes</taxon>
        <taxon>Helotiales</taxon>
        <taxon>Hyaloscyphaceae</taxon>
        <taxon>Hyaloscypha</taxon>
    </lineage>
</organism>
<dbReference type="STRING" id="1745343.A0A2J6PDV1"/>
<dbReference type="PANTHER" id="PTHR10622">
    <property type="entry name" value="HET DOMAIN-CONTAINING PROTEIN"/>
    <property type="match status" value="1"/>
</dbReference>
<dbReference type="AlphaFoldDB" id="A0A2J6PDV1"/>
<reference evidence="2 3" key="1">
    <citation type="submission" date="2016-05" db="EMBL/GenBank/DDBJ databases">
        <title>A degradative enzymes factory behind the ericoid mycorrhizal symbiosis.</title>
        <authorList>
            <consortium name="DOE Joint Genome Institute"/>
            <person name="Martino E."/>
            <person name="Morin E."/>
            <person name="Grelet G."/>
            <person name="Kuo A."/>
            <person name="Kohler A."/>
            <person name="Daghino S."/>
            <person name="Barry K."/>
            <person name="Choi C."/>
            <person name="Cichocki N."/>
            <person name="Clum A."/>
            <person name="Copeland A."/>
            <person name="Hainaut M."/>
            <person name="Haridas S."/>
            <person name="Labutti K."/>
            <person name="Lindquist E."/>
            <person name="Lipzen A."/>
            <person name="Khouja H.-R."/>
            <person name="Murat C."/>
            <person name="Ohm R."/>
            <person name="Olson A."/>
            <person name="Spatafora J."/>
            <person name="Veneault-Fourrey C."/>
            <person name="Henrissat B."/>
            <person name="Grigoriev I."/>
            <person name="Martin F."/>
            <person name="Perotto S."/>
        </authorList>
    </citation>
    <scope>NUCLEOTIDE SEQUENCE [LARGE SCALE GENOMIC DNA]</scope>
    <source>
        <strain evidence="2 3">UAMH 7357</strain>
    </source>
</reference>
<dbReference type="EMBL" id="KZ613561">
    <property type="protein sequence ID" value="PMD12207.1"/>
    <property type="molecule type" value="Genomic_DNA"/>
</dbReference>